<dbReference type="Gene3D" id="2.30.42.10">
    <property type="match status" value="1"/>
</dbReference>
<evidence type="ECO:0000313" key="5">
    <source>
        <dbReference type="Proteomes" id="UP000676336"/>
    </source>
</evidence>
<accession>A0A8S2MWN7</accession>
<dbReference type="AlphaFoldDB" id="A0A8S2MWN7"/>
<evidence type="ECO:0000313" key="3">
    <source>
        <dbReference type="EMBL" id="CAF3821384.1"/>
    </source>
</evidence>
<evidence type="ECO:0000259" key="1">
    <source>
        <dbReference type="PROSITE" id="PS50181"/>
    </source>
</evidence>
<organism evidence="4 5">
    <name type="scientific">Rotaria magnacalcarata</name>
    <dbReference type="NCBI Taxonomy" id="392030"/>
    <lineage>
        <taxon>Eukaryota</taxon>
        <taxon>Metazoa</taxon>
        <taxon>Spiralia</taxon>
        <taxon>Gnathifera</taxon>
        <taxon>Rotifera</taxon>
        <taxon>Eurotatoria</taxon>
        <taxon>Bdelloidea</taxon>
        <taxon>Philodinida</taxon>
        <taxon>Philodinidae</taxon>
        <taxon>Rotaria</taxon>
    </lineage>
</organism>
<dbReference type="PROSITE" id="PS50181">
    <property type="entry name" value="FBOX"/>
    <property type="match status" value="1"/>
</dbReference>
<feature type="domain" description="F-box" evidence="1">
    <location>
        <begin position="251"/>
        <end position="302"/>
    </location>
</feature>
<reference evidence="4" key="1">
    <citation type="submission" date="2021-02" db="EMBL/GenBank/DDBJ databases">
        <authorList>
            <person name="Nowell W R."/>
        </authorList>
    </citation>
    <scope>NUCLEOTIDE SEQUENCE</scope>
</reference>
<dbReference type="EMBL" id="CAJOBH010000853">
    <property type="protein sequence ID" value="CAF3821384.1"/>
    <property type="molecule type" value="Genomic_DNA"/>
</dbReference>
<dbReference type="InterPro" id="IPR036034">
    <property type="entry name" value="PDZ_sf"/>
</dbReference>
<dbReference type="InterPro" id="IPR001810">
    <property type="entry name" value="F-box_dom"/>
</dbReference>
<proteinExistence type="predicted"/>
<sequence length="531" mass="61144">MQRAIPQQKIGVYFLYSVPHRFHYIKLVEDFPSSLAQRAGIKSYDRVIFVNGVNIENDTSNQLDHRFDTERHLPFEMLSFHYDLSTIQRLKPVYATSVGNSHTDIPVISFDNKSFCAVRWENSNMISAVPQSAIFKSPEFTMLNDICVIEVDGQYRKGQIIFKGSQSDCEKWNTSSISSLINDGSSTMDNALIRKTFGMHSGSTSDETMILLSSSMSLQNLESNTTISNVNEKNKVRHTTDASQRIPKSIPTTLEELPNELLYYLFTFLDIQHLHKAFWGLNSRLNNIFQSCKTLSLIFNEEIDPLLIEPYAPYCHSFNNSNIQTLQIQPNSISKLTHLTFMLGSKYTLSSKLTRKIFSNEFPSLHYVNLGRIYEPGCNSWCTSPSLHFVSILSCELMCIPYILVACPNLHHLQVHVSLKNNKNMTASLPFNHPLRRLTLWSYDIELNFDAIDKILTYTPNVECLYLQTIYHTSFMNLAHGIIHRLPNLLQFQCYVKEILSKNDRNNDLTTLHQFHPCFNRIQSIEKEDDY</sequence>
<gene>
    <name evidence="3" type="ORF">BYL167_LOCUS4133</name>
    <name evidence="2" type="ORF">GIL414_LOCUS979</name>
    <name evidence="4" type="ORF">SMN809_LOCUS10717</name>
</gene>
<evidence type="ECO:0000313" key="2">
    <source>
        <dbReference type="EMBL" id="CAF3798996.1"/>
    </source>
</evidence>
<comment type="caution">
    <text evidence="4">The sequence shown here is derived from an EMBL/GenBank/DDBJ whole genome shotgun (WGS) entry which is preliminary data.</text>
</comment>
<dbReference type="EMBL" id="CAJOBI010003710">
    <property type="protein sequence ID" value="CAF3978373.1"/>
    <property type="molecule type" value="Genomic_DNA"/>
</dbReference>
<dbReference type="EMBL" id="CAJOBJ010000145">
    <property type="protein sequence ID" value="CAF3798996.1"/>
    <property type="molecule type" value="Genomic_DNA"/>
</dbReference>
<protein>
    <recommendedName>
        <fullName evidence="1">F-box domain-containing protein</fullName>
    </recommendedName>
</protein>
<evidence type="ECO:0000313" key="4">
    <source>
        <dbReference type="EMBL" id="CAF3978373.1"/>
    </source>
</evidence>
<dbReference type="SUPFAM" id="SSF50156">
    <property type="entry name" value="PDZ domain-like"/>
    <property type="match status" value="1"/>
</dbReference>
<dbReference type="Proteomes" id="UP000681967">
    <property type="component" value="Unassembled WGS sequence"/>
</dbReference>
<dbReference type="Proteomes" id="UP000676336">
    <property type="component" value="Unassembled WGS sequence"/>
</dbReference>
<name>A0A8S2MWN7_9BILA</name>
<dbReference type="Proteomes" id="UP000681720">
    <property type="component" value="Unassembled WGS sequence"/>
</dbReference>